<dbReference type="Proteomes" id="UP000679307">
    <property type="component" value="Chromosome"/>
</dbReference>
<gene>
    <name evidence="3" type="ORF">ENKNEFLB_02693</name>
</gene>
<organism evidence="3 4">
    <name type="scientific">Nocardioides aquaticus</name>
    <dbReference type="NCBI Taxonomy" id="160826"/>
    <lineage>
        <taxon>Bacteria</taxon>
        <taxon>Bacillati</taxon>
        <taxon>Actinomycetota</taxon>
        <taxon>Actinomycetes</taxon>
        <taxon>Propionibacteriales</taxon>
        <taxon>Nocardioidaceae</taxon>
        <taxon>Nocardioides</taxon>
    </lineage>
</organism>
<feature type="transmembrane region" description="Helical" evidence="2">
    <location>
        <begin position="90"/>
        <end position="112"/>
    </location>
</feature>
<proteinExistence type="predicted"/>
<reference evidence="3 4" key="1">
    <citation type="submission" date="2021-05" db="EMBL/GenBank/DDBJ databases">
        <title>Complete genome of Nocardioides aquaticus KCTC 9944T isolated from meromictic and hypersaline Ekho Lake, Antarctica.</title>
        <authorList>
            <person name="Hwang K."/>
            <person name="Kim K.M."/>
            <person name="Choe H."/>
        </authorList>
    </citation>
    <scope>NUCLEOTIDE SEQUENCE [LARGE SCALE GENOMIC DNA]</scope>
    <source>
        <strain evidence="3 4">KCTC 9944</strain>
    </source>
</reference>
<feature type="compositionally biased region" description="Low complexity" evidence="1">
    <location>
        <begin position="150"/>
        <end position="170"/>
    </location>
</feature>
<keyword evidence="2" id="KW-0472">Membrane</keyword>
<feature type="region of interest" description="Disordered" evidence="1">
    <location>
        <begin position="146"/>
        <end position="170"/>
    </location>
</feature>
<dbReference type="EMBL" id="CP075371">
    <property type="protein sequence ID" value="QVT80298.1"/>
    <property type="molecule type" value="Genomic_DNA"/>
</dbReference>
<evidence type="ECO:0000256" key="2">
    <source>
        <dbReference type="SAM" id="Phobius"/>
    </source>
</evidence>
<protein>
    <submittedName>
        <fullName evidence="3">Uncharacterized protein</fullName>
    </submittedName>
</protein>
<keyword evidence="2" id="KW-0812">Transmembrane</keyword>
<feature type="transmembrane region" description="Helical" evidence="2">
    <location>
        <begin position="118"/>
        <end position="138"/>
    </location>
</feature>
<keyword evidence="2" id="KW-1133">Transmembrane helix</keyword>
<name>A0ABX8ENU3_9ACTN</name>
<keyword evidence="4" id="KW-1185">Reference proteome</keyword>
<evidence type="ECO:0000313" key="3">
    <source>
        <dbReference type="EMBL" id="QVT80298.1"/>
    </source>
</evidence>
<feature type="transmembrane region" description="Helical" evidence="2">
    <location>
        <begin position="50"/>
        <end position="69"/>
    </location>
</feature>
<dbReference type="RefSeq" id="WP_214055871.1">
    <property type="nucleotide sequence ID" value="NZ_BAAAHS010000128.1"/>
</dbReference>
<evidence type="ECO:0000313" key="4">
    <source>
        <dbReference type="Proteomes" id="UP000679307"/>
    </source>
</evidence>
<evidence type="ECO:0000256" key="1">
    <source>
        <dbReference type="SAM" id="MobiDB-lite"/>
    </source>
</evidence>
<accession>A0ABX8ENU3</accession>
<sequence>MTAGDAAQARRRLAGRAPVRAVDVVDLFVYVVVLNLAVEHVPSVLSEGFTLSLLTALLLKVVLEVVVLVKGRVRTLMRSSETPRGRLLAALLLWLLAVGSKIVVLEAVDLLFGDAVSLGGFFSVTGLVVVLLLCRAAVRRVLRETPPAADDSSGSLPPGGSDPLLSRSGG</sequence>
<feature type="transmembrane region" description="Helical" evidence="2">
    <location>
        <begin position="21"/>
        <end position="38"/>
    </location>
</feature>